<evidence type="ECO:0000313" key="1">
    <source>
        <dbReference type="EMBL" id="GAI96087.1"/>
    </source>
</evidence>
<comment type="caution">
    <text evidence="1">The sequence shown here is derived from an EMBL/GenBank/DDBJ whole genome shotgun (WGS) entry which is preliminary data.</text>
</comment>
<protein>
    <submittedName>
        <fullName evidence="1">Uncharacterized protein</fullName>
    </submittedName>
</protein>
<gene>
    <name evidence="1" type="ORF">S12H4_40810</name>
</gene>
<accession>X1SSQ5</accession>
<dbReference type="EMBL" id="BARW01024805">
    <property type="protein sequence ID" value="GAI96087.1"/>
    <property type="molecule type" value="Genomic_DNA"/>
</dbReference>
<dbReference type="AlphaFoldDB" id="X1SSQ5"/>
<name>X1SSQ5_9ZZZZ</name>
<reference evidence="1" key="1">
    <citation type="journal article" date="2014" name="Front. Microbiol.">
        <title>High frequency of phylogenetically diverse reductive dehalogenase-homologous genes in deep subseafloor sedimentary metagenomes.</title>
        <authorList>
            <person name="Kawai M."/>
            <person name="Futagami T."/>
            <person name="Toyoda A."/>
            <person name="Takaki Y."/>
            <person name="Nishi S."/>
            <person name="Hori S."/>
            <person name="Arai W."/>
            <person name="Tsubouchi T."/>
            <person name="Morono Y."/>
            <person name="Uchiyama I."/>
            <person name="Ito T."/>
            <person name="Fujiyama A."/>
            <person name="Inagaki F."/>
            <person name="Takami H."/>
        </authorList>
    </citation>
    <scope>NUCLEOTIDE SEQUENCE</scope>
    <source>
        <strain evidence="1">Expedition CK06-06</strain>
    </source>
</reference>
<organism evidence="1">
    <name type="scientific">marine sediment metagenome</name>
    <dbReference type="NCBI Taxonomy" id="412755"/>
    <lineage>
        <taxon>unclassified sequences</taxon>
        <taxon>metagenomes</taxon>
        <taxon>ecological metagenomes</taxon>
    </lineage>
</organism>
<sequence length="110" mass="13050">MGKLPICFNDFSKELLGYLLQYLILSKGLQKEHKFKDRDIVFYYDSQFSNIHRLNLRKDSEDKDLTNEVLYNTKCYNEGKEWDLLTGIYFWLGNKKKVIELVGSKEDKNG</sequence>
<proteinExistence type="predicted"/>